<comment type="caution">
    <text evidence="1">The sequence shown here is derived from an EMBL/GenBank/DDBJ whole genome shotgun (WGS) entry which is preliminary data.</text>
</comment>
<accession>A0ACC4DIH1</accession>
<evidence type="ECO:0000313" key="1">
    <source>
        <dbReference type="EMBL" id="KAL3956170.1"/>
    </source>
</evidence>
<proteinExistence type="predicted"/>
<protein>
    <submittedName>
        <fullName evidence="1">Uncharacterized protein</fullName>
    </submittedName>
</protein>
<keyword evidence="2" id="KW-1185">Reference proteome</keyword>
<sequence length="1025" mass="113401">MKCLLFPIFSGLATAALLCRPEGPVVPRPRLRDAATLRDAAANLTKTLDAAVSGTIEAGWPVENVSFSIAVVSRDQDDPGVPLWEYHHLAKRNVNGTKDIGRDSQYLIGSVSKLLSDYILIRSGLDLDAPVTKYLSKLRDSKSRVHWEEVSLGMLATQLSGAPTNYGFSEYYYLKEVFLSIGFPPIEDSAYPPCGVIALNKACSKKDFLTGMIKSYPVVAPGERPAYSNVAFTIFIMAVEEATGKTYAQLVEDALAKSLHMKSTRPSPAMTRRRWGTDYGLNAPGGGLVSSIADLSRFAHAILTRTTGLTPAQHRMWLKPNDYTGGFSAVGMPWEIFRPHNLTPAHPHPVAIYAKSGGAQSYRSQFSIVDEYGLGLIVLCAGPMNAIPILNDAVLASIVPAVDEVARQQADKGYAQTFKTSGSKHDNTTVDVDATFAMDNDSLTIKAMHRNGSDIYGALTQIWNYTMAQFTAELGHTVRLFPTDLDEKTTLEGKKVTREVWRLWPEFAGPPKSELPASGTLQDDCVLWTLGDWVHYGGEPMDRVLFYKDGRGEVVGFEAPFLRTGVLKPSNRPDCFRRRAFEPQIRHGRRTQVQARRPARPATTLVLDNGAYTLKAGLVRDGSPPDEPRIVPNCIARDRARKIYVASDLDKCRDFGEIQFRRPVEKGFIVNWEAQKEVWDHELFDDQAPLRCDPAETRLILAEPPNGLPALQTNCDQVVFEEYGFASYYRGIGPAFNAYHDVQSLFRTPTDAATVAGTPAEVLLLVDSGYSHTTVTPLLRGQPLHSAVRRLDVGGKLLTNYLARLISLRHFDVRNETYIVNEMKEAACYVSADFKSDLERTWRGTRGDRREDYLTGAGIVKDYVLPDFHSRSKGELREYDPARHTKARKIAAAGSHADEDILTLRNERFAVPELIFNPSDMGMRQPGLADLIYQSLQELPLGLWPGLLANIVVVGGNTLFDGFRFPDDCVVRVARPADPIVSTWTGAANMANHVNVEKLVVTKQEYEELGSAIVARKFTTGSNVP</sequence>
<gene>
    <name evidence="1" type="ORF">ACCO45_009016</name>
</gene>
<reference evidence="1" key="1">
    <citation type="submission" date="2024-12" db="EMBL/GenBank/DDBJ databases">
        <title>Comparative genomics and development of molecular markers within Purpureocillium lilacinum and among Purpureocillium species.</title>
        <authorList>
            <person name="Yeh Z.-Y."/>
            <person name="Ni N.-T."/>
            <person name="Lo P.-H."/>
            <person name="Mushyakhwo K."/>
            <person name="Lin C.-F."/>
            <person name="Nai Y.-S."/>
        </authorList>
    </citation>
    <scope>NUCLEOTIDE SEQUENCE</scope>
    <source>
        <strain evidence="1">NCHU-NPUST-175</strain>
    </source>
</reference>
<name>A0ACC4DIH1_PURLI</name>
<evidence type="ECO:0000313" key="2">
    <source>
        <dbReference type="Proteomes" id="UP001638806"/>
    </source>
</evidence>
<dbReference type="Proteomes" id="UP001638806">
    <property type="component" value="Unassembled WGS sequence"/>
</dbReference>
<organism evidence="1 2">
    <name type="scientific">Purpureocillium lilacinum</name>
    <name type="common">Paecilomyces lilacinus</name>
    <dbReference type="NCBI Taxonomy" id="33203"/>
    <lineage>
        <taxon>Eukaryota</taxon>
        <taxon>Fungi</taxon>
        <taxon>Dikarya</taxon>
        <taxon>Ascomycota</taxon>
        <taxon>Pezizomycotina</taxon>
        <taxon>Sordariomycetes</taxon>
        <taxon>Hypocreomycetidae</taxon>
        <taxon>Hypocreales</taxon>
        <taxon>Ophiocordycipitaceae</taxon>
        <taxon>Purpureocillium</taxon>
    </lineage>
</organism>
<dbReference type="EMBL" id="JBGNUJ010000008">
    <property type="protein sequence ID" value="KAL3956170.1"/>
    <property type="molecule type" value="Genomic_DNA"/>
</dbReference>